<protein>
    <submittedName>
        <fullName evidence="1">Uncharacterized protein</fullName>
    </submittedName>
</protein>
<evidence type="ECO:0000313" key="2">
    <source>
        <dbReference type="Proteomes" id="UP000828390"/>
    </source>
</evidence>
<comment type="caution">
    <text evidence="1">The sequence shown here is derived from an EMBL/GenBank/DDBJ whole genome shotgun (WGS) entry which is preliminary data.</text>
</comment>
<reference evidence="1" key="1">
    <citation type="journal article" date="2019" name="bioRxiv">
        <title>The Genome of the Zebra Mussel, Dreissena polymorpha: A Resource for Invasive Species Research.</title>
        <authorList>
            <person name="McCartney M.A."/>
            <person name="Auch B."/>
            <person name="Kono T."/>
            <person name="Mallez S."/>
            <person name="Zhang Y."/>
            <person name="Obille A."/>
            <person name="Becker A."/>
            <person name="Abrahante J.E."/>
            <person name="Garbe J."/>
            <person name="Badalamenti J.P."/>
            <person name="Herman A."/>
            <person name="Mangelson H."/>
            <person name="Liachko I."/>
            <person name="Sullivan S."/>
            <person name="Sone E.D."/>
            <person name="Koren S."/>
            <person name="Silverstein K.A.T."/>
            <person name="Beckman K.B."/>
            <person name="Gohl D.M."/>
        </authorList>
    </citation>
    <scope>NUCLEOTIDE SEQUENCE</scope>
    <source>
        <strain evidence="1">Duluth1</strain>
        <tissue evidence="1">Whole animal</tissue>
    </source>
</reference>
<gene>
    <name evidence="1" type="ORF">DPMN_007420</name>
</gene>
<dbReference type="AlphaFoldDB" id="A0A9D4MW67"/>
<evidence type="ECO:0000313" key="1">
    <source>
        <dbReference type="EMBL" id="KAH3883463.1"/>
    </source>
</evidence>
<proteinExistence type="predicted"/>
<dbReference type="Proteomes" id="UP000828390">
    <property type="component" value="Unassembled WGS sequence"/>
</dbReference>
<accession>A0A9D4MW67</accession>
<name>A0A9D4MW67_DREPO</name>
<organism evidence="1 2">
    <name type="scientific">Dreissena polymorpha</name>
    <name type="common">Zebra mussel</name>
    <name type="synonym">Mytilus polymorpha</name>
    <dbReference type="NCBI Taxonomy" id="45954"/>
    <lineage>
        <taxon>Eukaryota</taxon>
        <taxon>Metazoa</taxon>
        <taxon>Spiralia</taxon>
        <taxon>Lophotrochozoa</taxon>
        <taxon>Mollusca</taxon>
        <taxon>Bivalvia</taxon>
        <taxon>Autobranchia</taxon>
        <taxon>Heteroconchia</taxon>
        <taxon>Euheterodonta</taxon>
        <taxon>Imparidentia</taxon>
        <taxon>Neoheterodontei</taxon>
        <taxon>Myida</taxon>
        <taxon>Dreissenoidea</taxon>
        <taxon>Dreissenidae</taxon>
        <taxon>Dreissena</taxon>
    </lineage>
</organism>
<reference evidence="1" key="2">
    <citation type="submission" date="2020-11" db="EMBL/GenBank/DDBJ databases">
        <authorList>
            <person name="McCartney M.A."/>
            <person name="Auch B."/>
            <person name="Kono T."/>
            <person name="Mallez S."/>
            <person name="Becker A."/>
            <person name="Gohl D.M."/>
            <person name="Silverstein K.A.T."/>
            <person name="Koren S."/>
            <person name="Bechman K.B."/>
            <person name="Herman A."/>
            <person name="Abrahante J.E."/>
            <person name="Garbe J."/>
        </authorList>
    </citation>
    <scope>NUCLEOTIDE SEQUENCE</scope>
    <source>
        <strain evidence="1">Duluth1</strain>
        <tissue evidence="1">Whole animal</tissue>
    </source>
</reference>
<keyword evidence="2" id="KW-1185">Reference proteome</keyword>
<dbReference type="EMBL" id="JAIWYP010000001">
    <property type="protein sequence ID" value="KAH3883463.1"/>
    <property type="molecule type" value="Genomic_DNA"/>
</dbReference>
<sequence>MLSDFRVNGILAGDNRLNEHLQLSVANKRLTRERKCLVATQHTGCGGVFLEQGLQRCGVGT</sequence>